<evidence type="ECO:0000313" key="1">
    <source>
        <dbReference type="EMBL" id="CAG8436657.1"/>
    </source>
</evidence>
<name>A0A9N8YNV0_9GLOM</name>
<gene>
    <name evidence="1" type="ORF">FCALED_LOCUS145</name>
</gene>
<dbReference type="PANTHER" id="PTHR33129:SF1">
    <property type="entry name" value="ATP-BINDING PROTEIN"/>
    <property type="match status" value="1"/>
</dbReference>
<sequence length="482" mass="56027">MSSVNPRVDDVEGYDTKQLITYLRGKNLGLNEVEIQNLRDESITGYTFLRLTNLLLKECGIRIGPRGNTKIAYHRKSRYWKNIVQLLFALSTCKRKENDYIRQQCYEWINCLTKKKSFILTTNPLLDNTKVTPKFGISWMAKNQRELMQNIVCSPRKDHYRNFDKYIGTTIRYMPVWTWEEINICRNKIFNNLKESMVEELFFQWGGIPRFVLEKVYDESQQKSLQNAIDTCDERVLNYIGESDHVSDMSHKLFHIYTNVPIDDIEDENDKNVESGDDVDDEEIEAAGIGCENDKSPYTQTIIKYASYYVSELVTKKLQDVLMNKLRNELNASLSDGISNPLLGSTFEQFSHRILRNGGNSRVRLLDHASTTSTSFYIKMPRQDKKLMFSTIDTIKNSKYYQPMNQNFESIDAIVAPDKLFQITIAKNHSIKLNGLKKLIDKLGGKSGMGDIFFYFVLPKNLYMNYRTQPPKKLLPRLNRTG</sequence>
<accession>A0A9N8YNV0</accession>
<reference evidence="1" key="1">
    <citation type="submission" date="2021-06" db="EMBL/GenBank/DDBJ databases">
        <authorList>
            <person name="Kallberg Y."/>
            <person name="Tangrot J."/>
            <person name="Rosling A."/>
        </authorList>
    </citation>
    <scope>NUCLEOTIDE SEQUENCE</scope>
    <source>
        <strain evidence="1">UK204</strain>
    </source>
</reference>
<dbReference type="Proteomes" id="UP000789570">
    <property type="component" value="Unassembled WGS sequence"/>
</dbReference>
<dbReference type="InterPro" id="IPR013761">
    <property type="entry name" value="SAM/pointed_sf"/>
</dbReference>
<dbReference type="EMBL" id="CAJVPQ010000010">
    <property type="protein sequence ID" value="CAG8436657.1"/>
    <property type="molecule type" value="Genomic_DNA"/>
</dbReference>
<proteinExistence type="predicted"/>
<protein>
    <submittedName>
        <fullName evidence="1">16506_t:CDS:1</fullName>
    </submittedName>
</protein>
<organism evidence="1 2">
    <name type="scientific">Funneliformis caledonium</name>
    <dbReference type="NCBI Taxonomy" id="1117310"/>
    <lineage>
        <taxon>Eukaryota</taxon>
        <taxon>Fungi</taxon>
        <taxon>Fungi incertae sedis</taxon>
        <taxon>Mucoromycota</taxon>
        <taxon>Glomeromycotina</taxon>
        <taxon>Glomeromycetes</taxon>
        <taxon>Glomerales</taxon>
        <taxon>Glomeraceae</taxon>
        <taxon>Funneliformis</taxon>
    </lineage>
</organism>
<keyword evidence="2" id="KW-1185">Reference proteome</keyword>
<comment type="caution">
    <text evidence="1">The sequence shown here is derived from an EMBL/GenBank/DDBJ whole genome shotgun (WGS) entry which is preliminary data.</text>
</comment>
<dbReference type="InterPro" id="IPR052980">
    <property type="entry name" value="Crinkler_effector"/>
</dbReference>
<dbReference type="PANTHER" id="PTHR33129">
    <property type="entry name" value="PROTEIN KINASE DOMAIN-CONTAINING PROTEIN-RELATED"/>
    <property type="match status" value="1"/>
</dbReference>
<dbReference type="AlphaFoldDB" id="A0A9N8YNV0"/>
<dbReference type="OrthoDB" id="544992at2759"/>
<evidence type="ECO:0000313" key="2">
    <source>
        <dbReference type="Proteomes" id="UP000789570"/>
    </source>
</evidence>
<dbReference type="Gene3D" id="1.10.150.50">
    <property type="entry name" value="Transcription Factor, Ets-1"/>
    <property type="match status" value="1"/>
</dbReference>